<evidence type="ECO:0000313" key="3">
    <source>
        <dbReference type="EMBL" id="KXK66251.1"/>
    </source>
</evidence>
<dbReference type="PANTHER" id="PTHR31423">
    <property type="entry name" value="YBAK DOMAIN-CONTAINING PROTEIN"/>
    <property type="match status" value="1"/>
</dbReference>
<evidence type="ECO:0000256" key="1">
    <source>
        <dbReference type="ARBA" id="ARBA00010201"/>
    </source>
</evidence>
<dbReference type="Gene3D" id="3.90.960.10">
    <property type="entry name" value="YbaK/aminoacyl-tRNA synthetase-associated domain"/>
    <property type="match status" value="1"/>
</dbReference>
<dbReference type="KEGG" id="cmiu:B1H56_01880"/>
<comment type="caution">
    <text evidence="3">The sequence shown here is derived from an EMBL/GenBank/DDBJ whole genome shotgun (WGS) entry which is preliminary data.</text>
</comment>
<dbReference type="RefSeq" id="WP_066520471.1">
    <property type="nucleotide sequence ID" value="NZ_CABMOF010000003.1"/>
</dbReference>
<feature type="domain" description="YbaK/aminoacyl-tRNA synthetase-associated" evidence="2">
    <location>
        <begin position="23"/>
        <end position="148"/>
    </location>
</feature>
<dbReference type="AlphaFoldDB" id="A0A136Q6E5"/>
<keyword evidence="4" id="KW-1185">Reference proteome</keyword>
<dbReference type="SUPFAM" id="SSF55826">
    <property type="entry name" value="YbaK/ProRS associated domain"/>
    <property type="match status" value="1"/>
</dbReference>
<dbReference type="Proteomes" id="UP000070366">
    <property type="component" value="Unassembled WGS sequence"/>
</dbReference>
<keyword evidence="3" id="KW-0436">Ligase</keyword>
<dbReference type="InterPro" id="IPR036754">
    <property type="entry name" value="YbaK/aa-tRNA-synt-asso_dom_sf"/>
</dbReference>
<dbReference type="PATRIC" id="fig|626937.4.peg.975"/>
<organism evidence="3 4">
    <name type="scientific">Christensenella minuta</name>
    <dbReference type="NCBI Taxonomy" id="626937"/>
    <lineage>
        <taxon>Bacteria</taxon>
        <taxon>Bacillati</taxon>
        <taxon>Bacillota</taxon>
        <taxon>Clostridia</taxon>
        <taxon>Christensenellales</taxon>
        <taxon>Christensenellaceae</taxon>
        <taxon>Christensenella</taxon>
    </lineage>
</organism>
<sequence length="161" mass="17712">MGKKEDVYALLDAKGVAYETIEHEEVFTIEDMEKIGICSRGNVCKNLFLRNGSGKRHFLVCVQKDKTVDLKQLGALLGSRMSFASAERLRKHLGLTPGAVTPLGVLNDKNAEVEVVIDQDLAGEMPLGVHPCENTATVFLSFADLRRLIEEHGNPITCCKL</sequence>
<dbReference type="InterPro" id="IPR007214">
    <property type="entry name" value="YbaK/aa-tRNA-synth-assoc-dom"/>
</dbReference>
<comment type="similarity">
    <text evidence="1">Belongs to the PRORSD1 family.</text>
</comment>
<evidence type="ECO:0000313" key="4">
    <source>
        <dbReference type="Proteomes" id="UP000070366"/>
    </source>
</evidence>
<dbReference type="EMBL" id="LSZW01000047">
    <property type="protein sequence ID" value="KXK66251.1"/>
    <property type="molecule type" value="Genomic_DNA"/>
</dbReference>
<name>A0A136Q6E5_9FIRM</name>
<dbReference type="FunFam" id="3.90.960.10:FF:000005">
    <property type="entry name" value="Putative prolyl-tRNA synthetase"/>
    <property type="match status" value="1"/>
</dbReference>
<protein>
    <submittedName>
        <fullName evidence="3">YbaK/proline--tRNA ligase associated domain protein</fullName>
    </submittedName>
</protein>
<dbReference type="PANTHER" id="PTHR31423:SF3">
    <property type="entry name" value="PROLYL-TRNA SYNTHETASE ASSOCIATED DOMAIN-CONTAINING PROTEIN 1-RELATED"/>
    <property type="match status" value="1"/>
</dbReference>
<dbReference type="InterPro" id="IPR040285">
    <property type="entry name" value="ProX/PRXD1"/>
</dbReference>
<dbReference type="STRING" id="626937.HMPREF3293_00988"/>
<dbReference type="Pfam" id="PF04073">
    <property type="entry name" value="tRNA_edit"/>
    <property type="match status" value="1"/>
</dbReference>
<evidence type="ECO:0000259" key="2">
    <source>
        <dbReference type="Pfam" id="PF04073"/>
    </source>
</evidence>
<proteinExistence type="inferred from homology"/>
<accession>A0A136Q6E5</accession>
<dbReference type="CDD" id="cd04335">
    <property type="entry name" value="PrdX_deacylase"/>
    <property type="match status" value="1"/>
</dbReference>
<dbReference type="GO" id="GO:0016874">
    <property type="term" value="F:ligase activity"/>
    <property type="evidence" value="ECO:0007669"/>
    <property type="project" value="UniProtKB-KW"/>
</dbReference>
<dbReference type="GO" id="GO:0002161">
    <property type="term" value="F:aminoacyl-tRNA deacylase activity"/>
    <property type="evidence" value="ECO:0007669"/>
    <property type="project" value="InterPro"/>
</dbReference>
<reference evidence="3 4" key="1">
    <citation type="submission" date="2016-02" db="EMBL/GenBank/DDBJ databases">
        <authorList>
            <person name="Wen L."/>
            <person name="He K."/>
            <person name="Yang H."/>
        </authorList>
    </citation>
    <scope>NUCLEOTIDE SEQUENCE [LARGE SCALE GENOMIC DNA]</scope>
    <source>
        <strain evidence="3 4">DSM 22607</strain>
    </source>
</reference>
<gene>
    <name evidence="3" type="ORF">HMPREF3293_00988</name>
</gene>
<dbReference type="OrthoDB" id="9798587at2"/>